<keyword evidence="2 3" id="KW-0560">Oxidoreductase</keyword>
<dbReference type="CDD" id="cd05233">
    <property type="entry name" value="SDR_c"/>
    <property type="match status" value="1"/>
</dbReference>
<gene>
    <name evidence="3" type="ORF">ASN_3417</name>
</gene>
<dbReference type="GO" id="GO:0004316">
    <property type="term" value="F:3-oxoacyl-[acyl-carrier-protein] reductase (NADPH) activity"/>
    <property type="evidence" value="ECO:0007669"/>
    <property type="project" value="UniProtKB-EC"/>
</dbReference>
<name>A0A0U5EY21_9PROT</name>
<dbReference type="GeneID" id="34784370"/>
<dbReference type="EC" id="1.1.1.100" evidence="3"/>
<dbReference type="Gene3D" id="3.40.50.720">
    <property type="entry name" value="NAD(P)-binding Rossmann-like Domain"/>
    <property type="match status" value="1"/>
</dbReference>
<dbReference type="NCBIfam" id="NF005559">
    <property type="entry name" value="PRK07231.1"/>
    <property type="match status" value="1"/>
</dbReference>
<evidence type="ECO:0000256" key="1">
    <source>
        <dbReference type="ARBA" id="ARBA00006484"/>
    </source>
</evidence>
<dbReference type="PANTHER" id="PTHR24321:SF8">
    <property type="entry name" value="ESTRADIOL 17-BETA-DEHYDROGENASE 8-RELATED"/>
    <property type="match status" value="1"/>
</dbReference>
<reference evidence="4" key="1">
    <citation type="submission" date="2014-09" db="EMBL/GenBank/DDBJ databases">
        <authorList>
            <person name="Illeghems K.G."/>
        </authorList>
    </citation>
    <scope>NUCLEOTIDE SEQUENCE [LARGE SCALE GENOMIC DNA]</scope>
    <source>
        <strain evidence="4">108B</strain>
    </source>
</reference>
<dbReference type="KEGG" id="asz:ASN_3417"/>
<dbReference type="FunFam" id="3.40.50.720:FF:000084">
    <property type="entry name" value="Short-chain dehydrogenase reductase"/>
    <property type="match status" value="1"/>
</dbReference>
<evidence type="ECO:0000313" key="4">
    <source>
        <dbReference type="Proteomes" id="UP000056109"/>
    </source>
</evidence>
<dbReference type="PRINTS" id="PR00080">
    <property type="entry name" value="SDRFAMILY"/>
</dbReference>
<evidence type="ECO:0000313" key="3">
    <source>
        <dbReference type="EMBL" id="CEF42650.1"/>
    </source>
</evidence>
<dbReference type="Proteomes" id="UP000056109">
    <property type="component" value="Chromosome I"/>
</dbReference>
<dbReference type="EMBL" id="LN606600">
    <property type="protein sequence ID" value="CEF42650.1"/>
    <property type="molecule type" value="Genomic_DNA"/>
</dbReference>
<dbReference type="InterPro" id="IPR036291">
    <property type="entry name" value="NAD(P)-bd_dom_sf"/>
</dbReference>
<dbReference type="PANTHER" id="PTHR24321">
    <property type="entry name" value="DEHYDROGENASES, SHORT CHAIN"/>
    <property type="match status" value="1"/>
</dbReference>
<dbReference type="PRINTS" id="PR00081">
    <property type="entry name" value="GDHRDH"/>
</dbReference>
<dbReference type="SUPFAM" id="SSF51735">
    <property type="entry name" value="NAD(P)-binding Rossmann-fold domains"/>
    <property type="match status" value="1"/>
</dbReference>
<comment type="similarity">
    <text evidence="1">Belongs to the short-chain dehydrogenases/reductases (SDR) family.</text>
</comment>
<protein>
    <submittedName>
        <fullName evidence="3">Short-chain dehydrogenase/reductase SDR</fullName>
        <ecNumber evidence="3">1.1.1.100</ecNumber>
    </submittedName>
</protein>
<dbReference type="PROSITE" id="PS00061">
    <property type="entry name" value="ADH_SHORT"/>
    <property type="match status" value="1"/>
</dbReference>
<dbReference type="InterPro" id="IPR002347">
    <property type="entry name" value="SDR_fam"/>
</dbReference>
<proteinExistence type="inferred from homology"/>
<organism evidence="3 4">
    <name type="scientific">Acetobacter senegalensis</name>
    <dbReference type="NCBI Taxonomy" id="446692"/>
    <lineage>
        <taxon>Bacteria</taxon>
        <taxon>Pseudomonadati</taxon>
        <taxon>Pseudomonadota</taxon>
        <taxon>Alphaproteobacteria</taxon>
        <taxon>Acetobacterales</taxon>
        <taxon>Acetobacteraceae</taxon>
        <taxon>Acetobacter</taxon>
    </lineage>
</organism>
<dbReference type="Pfam" id="PF13561">
    <property type="entry name" value="adh_short_C2"/>
    <property type="match status" value="1"/>
</dbReference>
<dbReference type="PATRIC" id="fig|446692.3.peg.3621"/>
<dbReference type="AlphaFoldDB" id="A0A0U5EY21"/>
<keyword evidence="4" id="KW-1185">Reference proteome</keyword>
<dbReference type="RefSeq" id="WP_058988777.1">
    <property type="nucleotide sequence ID" value="NZ_LN606600.1"/>
</dbReference>
<accession>A0A0U5EY21</accession>
<sequence>MSVQFDYSGKVAIVTGAGTGIGRATALAFAKAGASVAVVGRSEGNIQETLRLITEAGGRAISIIADVSKENEIKSAVAKTVAEFGRLNFAFNNAGIEHKALATADIPPEMWENVISTNLNSVFFSLKHQIPEMLKIGGGAIVSTASGAGVKGFSGNGAYCASKFGVIGLSKAAALDYASSNIRVNVVAPGIIETPMMTRFTGGTEEGRQAAIGQEPVGRLGKPEEIAGTVLWLCSDLAAFTVGATFVVDGGQTA</sequence>
<dbReference type="InterPro" id="IPR020904">
    <property type="entry name" value="Sc_DH/Rdtase_CS"/>
</dbReference>
<evidence type="ECO:0000256" key="2">
    <source>
        <dbReference type="ARBA" id="ARBA00023002"/>
    </source>
</evidence>